<dbReference type="NCBIfam" id="TIGR00633">
    <property type="entry name" value="xth"/>
    <property type="match status" value="1"/>
</dbReference>
<dbReference type="GO" id="GO:0008311">
    <property type="term" value="F:double-stranded DNA 3'-5' DNA exonuclease activity"/>
    <property type="evidence" value="ECO:0007669"/>
    <property type="project" value="TreeGrafter"/>
</dbReference>
<evidence type="ECO:0000256" key="9">
    <source>
        <dbReference type="SAM" id="MobiDB-lite"/>
    </source>
</evidence>
<protein>
    <recommendedName>
        <fullName evidence="10">Endonuclease/exonuclease/phosphatase domain-containing protein</fullName>
    </recommendedName>
</protein>
<dbReference type="GO" id="GO:0003906">
    <property type="term" value="F:DNA-(apurinic or apyrimidinic site) endonuclease activity"/>
    <property type="evidence" value="ECO:0007669"/>
    <property type="project" value="TreeGrafter"/>
</dbReference>
<feature type="region of interest" description="Disordered" evidence="9">
    <location>
        <begin position="1"/>
        <end position="54"/>
    </location>
</feature>
<dbReference type="InterPro" id="IPR004808">
    <property type="entry name" value="AP_endonuc_1"/>
</dbReference>
<dbReference type="NCBIfam" id="TIGR00195">
    <property type="entry name" value="exoDNase_III"/>
    <property type="match status" value="1"/>
</dbReference>
<dbReference type="Gene3D" id="3.60.10.10">
    <property type="entry name" value="Endonuclease/exonuclease/phosphatase"/>
    <property type="match status" value="1"/>
</dbReference>
<feature type="site" description="Important for catalytic activity" evidence="7">
    <location>
        <position position="292"/>
    </location>
</feature>
<comment type="similarity">
    <text evidence="1 8">Belongs to the DNA repair enzymes AP/ExoA family.</text>
</comment>
<gene>
    <name evidence="11" type="ORF">PHLGIDRAFT_29324</name>
</gene>
<dbReference type="STRING" id="745531.A0A0C3S1B5"/>
<dbReference type="PROSITE" id="PS51435">
    <property type="entry name" value="AP_NUCLEASE_F1_4"/>
    <property type="match status" value="1"/>
</dbReference>
<dbReference type="CDD" id="cd09087">
    <property type="entry name" value="Ape1-like_AP-endo"/>
    <property type="match status" value="1"/>
</dbReference>
<evidence type="ECO:0000256" key="2">
    <source>
        <dbReference type="ARBA" id="ARBA00022723"/>
    </source>
</evidence>
<feature type="binding site" evidence="6">
    <location>
        <position position="318"/>
    </location>
    <ligand>
        <name>Mg(2+)</name>
        <dbReference type="ChEBI" id="CHEBI:18420"/>
        <label>1</label>
    </ligand>
</feature>
<dbReference type="AlphaFoldDB" id="A0A0C3S1B5"/>
<evidence type="ECO:0000313" key="12">
    <source>
        <dbReference type="Proteomes" id="UP000053257"/>
    </source>
</evidence>
<feature type="binding site" evidence="6">
    <location>
        <position position="78"/>
    </location>
    <ligand>
        <name>Mg(2+)</name>
        <dbReference type="ChEBI" id="CHEBI:18420"/>
        <label>1</label>
    </ligand>
</feature>
<sequence>MPAKRAAATKRKGEPDSDSPVSPNEDVGEKEEEKPSNAIRPALKQAASSKRKPTNKVLPVKIEFPPKSSEAIRIAAWNICGLAASSKKGFKHYVEAEDADILVLTETKVNENPVDPTLSSRYPHRYWAISAKKTYSGTAILSKMKPLSVDYTLPGHPDPGSVKGRIVTLEFESAYIVGTYVVNAGTGLKTLAEKNTWNAHFDAYIRALDAKKPVVWTGDLNVAPTALDLANPKPNWNKTPGYTEDETRAFARVLEDGKMVDVWRHLHPDLKHYTYFSYRFNCRAKGTGWRLDHFVVSERLLQKVKLCEIRSEIYGASDHCPVVLEIEKSGNDF</sequence>
<feature type="domain" description="Endonuclease/exonuclease/phosphatase" evidence="10">
    <location>
        <begin position="76"/>
        <end position="319"/>
    </location>
</feature>
<accession>A0A0C3S1B5</accession>
<feature type="active site" evidence="5">
    <location>
        <position position="180"/>
    </location>
</feature>
<keyword evidence="8" id="KW-0234">DNA repair</keyword>
<proteinExistence type="inferred from homology"/>
<dbReference type="GO" id="GO:0008081">
    <property type="term" value="F:phosphoric diester hydrolase activity"/>
    <property type="evidence" value="ECO:0007669"/>
    <property type="project" value="TreeGrafter"/>
</dbReference>
<dbReference type="GO" id="GO:0005634">
    <property type="term" value="C:nucleus"/>
    <property type="evidence" value="ECO:0007669"/>
    <property type="project" value="TreeGrafter"/>
</dbReference>
<dbReference type="InterPro" id="IPR005135">
    <property type="entry name" value="Endo/exonuclease/phosphatase"/>
</dbReference>
<keyword evidence="12" id="KW-1185">Reference proteome</keyword>
<feature type="binding site" evidence="6">
    <location>
        <position position="219"/>
    </location>
    <ligand>
        <name>Mg(2+)</name>
        <dbReference type="ChEBI" id="CHEBI:18420"/>
        <label>1</label>
    </ligand>
</feature>
<dbReference type="GO" id="GO:0006284">
    <property type="term" value="P:base-excision repair"/>
    <property type="evidence" value="ECO:0007669"/>
    <property type="project" value="TreeGrafter"/>
</dbReference>
<feature type="binding site" evidence="6">
    <location>
        <position position="319"/>
    </location>
    <ligand>
        <name>Mg(2+)</name>
        <dbReference type="ChEBI" id="CHEBI:18420"/>
        <label>1</label>
    </ligand>
</feature>
<dbReference type="Proteomes" id="UP000053257">
    <property type="component" value="Unassembled WGS sequence"/>
</dbReference>
<evidence type="ECO:0000256" key="5">
    <source>
        <dbReference type="PIRSR" id="PIRSR604808-1"/>
    </source>
</evidence>
<dbReference type="PANTHER" id="PTHR22748:SF6">
    <property type="entry name" value="DNA-(APURINIC OR APYRIMIDINIC SITE) ENDONUCLEASE"/>
    <property type="match status" value="1"/>
</dbReference>
<evidence type="ECO:0000256" key="7">
    <source>
        <dbReference type="PIRSR" id="PIRSR604808-3"/>
    </source>
</evidence>
<evidence type="ECO:0000256" key="8">
    <source>
        <dbReference type="RuleBase" id="RU362131"/>
    </source>
</evidence>
<evidence type="ECO:0000256" key="1">
    <source>
        <dbReference type="ARBA" id="ARBA00007092"/>
    </source>
</evidence>
<evidence type="ECO:0000256" key="4">
    <source>
        <dbReference type="ARBA" id="ARBA00022842"/>
    </source>
</evidence>
<evidence type="ECO:0000256" key="3">
    <source>
        <dbReference type="ARBA" id="ARBA00022801"/>
    </source>
</evidence>
<dbReference type="OrthoDB" id="498125at2759"/>
<reference evidence="11 12" key="1">
    <citation type="journal article" date="2014" name="PLoS Genet.">
        <title>Analysis of the Phlebiopsis gigantea genome, transcriptome and secretome provides insight into its pioneer colonization strategies of wood.</title>
        <authorList>
            <person name="Hori C."/>
            <person name="Ishida T."/>
            <person name="Igarashi K."/>
            <person name="Samejima M."/>
            <person name="Suzuki H."/>
            <person name="Master E."/>
            <person name="Ferreira P."/>
            <person name="Ruiz-Duenas F.J."/>
            <person name="Held B."/>
            <person name="Canessa P."/>
            <person name="Larrondo L.F."/>
            <person name="Schmoll M."/>
            <person name="Druzhinina I.S."/>
            <person name="Kubicek C.P."/>
            <person name="Gaskell J.A."/>
            <person name="Kersten P."/>
            <person name="St John F."/>
            <person name="Glasner J."/>
            <person name="Sabat G."/>
            <person name="Splinter BonDurant S."/>
            <person name="Syed K."/>
            <person name="Yadav J."/>
            <person name="Mgbeahuruike A.C."/>
            <person name="Kovalchuk A."/>
            <person name="Asiegbu F.O."/>
            <person name="Lackner G."/>
            <person name="Hoffmeister D."/>
            <person name="Rencoret J."/>
            <person name="Gutierrez A."/>
            <person name="Sun H."/>
            <person name="Lindquist E."/>
            <person name="Barry K."/>
            <person name="Riley R."/>
            <person name="Grigoriev I.V."/>
            <person name="Henrissat B."/>
            <person name="Kues U."/>
            <person name="Berka R.M."/>
            <person name="Martinez A.T."/>
            <person name="Covert S.F."/>
            <person name="Blanchette R.A."/>
            <person name="Cullen D."/>
        </authorList>
    </citation>
    <scope>NUCLEOTIDE SEQUENCE [LARGE SCALE GENOMIC DNA]</scope>
    <source>
        <strain evidence="11 12">11061_1 CR5-6</strain>
    </source>
</reference>
<evidence type="ECO:0000259" key="10">
    <source>
        <dbReference type="Pfam" id="PF03372"/>
    </source>
</evidence>
<dbReference type="EMBL" id="KN840473">
    <property type="protein sequence ID" value="KIP08846.1"/>
    <property type="molecule type" value="Genomic_DNA"/>
</dbReference>
<feature type="active site" description="Proton acceptor" evidence="5">
    <location>
        <position position="319"/>
    </location>
</feature>
<evidence type="ECO:0000256" key="6">
    <source>
        <dbReference type="PIRSR" id="PIRSR604808-2"/>
    </source>
</evidence>
<keyword evidence="6" id="KW-0464">Manganese</keyword>
<feature type="binding site" evidence="6">
    <location>
        <position position="221"/>
    </location>
    <ligand>
        <name>Mg(2+)</name>
        <dbReference type="ChEBI" id="CHEBI:18420"/>
        <label>1</label>
    </ligand>
</feature>
<name>A0A0C3S1B5_PHLG1</name>
<dbReference type="InterPro" id="IPR036691">
    <property type="entry name" value="Endo/exonu/phosph_ase_sf"/>
</dbReference>
<keyword evidence="4 6" id="KW-0460">Magnesium</keyword>
<dbReference type="Pfam" id="PF03372">
    <property type="entry name" value="Exo_endo_phos"/>
    <property type="match status" value="1"/>
</dbReference>
<feature type="active site" description="Proton donor/acceptor" evidence="5">
    <location>
        <position position="219"/>
    </location>
</feature>
<feature type="site" description="Transition state stabilizer" evidence="7">
    <location>
        <position position="221"/>
    </location>
</feature>
<dbReference type="GO" id="GO:0046872">
    <property type="term" value="F:metal ion binding"/>
    <property type="evidence" value="ECO:0007669"/>
    <property type="project" value="UniProtKB-KW"/>
</dbReference>
<feature type="site" description="Interaction with DNA substrate" evidence="7">
    <location>
        <position position="319"/>
    </location>
</feature>
<keyword evidence="2 6" id="KW-0479">Metal-binding</keyword>
<dbReference type="HOGENOM" id="CLU_027539_1_1_1"/>
<organism evidence="11 12">
    <name type="scientific">Phlebiopsis gigantea (strain 11061_1 CR5-6)</name>
    <name type="common">White-rot fungus</name>
    <name type="synonym">Peniophora gigantea</name>
    <dbReference type="NCBI Taxonomy" id="745531"/>
    <lineage>
        <taxon>Eukaryota</taxon>
        <taxon>Fungi</taxon>
        <taxon>Dikarya</taxon>
        <taxon>Basidiomycota</taxon>
        <taxon>Agaricomycotina</taxon>
        <taxon>Agaricomycetes</taxon>
        <taxon>Polyporales</taxon>
        <taxon>Phanerochaetaceae</taxon>
        <taxon>Phlebiopsis</taxon>
    </lineage>
</organism>
<evidence type="ECO:0000313" key="11">
    <source>
        <dbReference type="EMBL" id="KIP08846.1"/>
    </source>
</evidence>
<dbReference type="PANTHER" id="PTHR22748">
    <property type="entry name" value="AP ENDONUCLEASE"/>
    <property type="match status" value="1"/>
</dbReference>
<keyword evidence="3" id="KW-0378">Hydrolase</keyword>
<dbReference type="SUPFAM" id="SSF56219">
    <property type="entry name" value="DNase I-like"/>
    <property type="match status" value="1"/>
</dbReference>
<keyword evidence="8" id="KW-0227">DNA damage</keyword>
<comment type="cofactor">
    <cofactor evidence="6 8">
        <name>Mg(2+)</name>
        <dbReference type="ChEBI" id="CHEBI:18420"/>
    </cofactor>
    <cofactor evidence="6 8">
        <name>Mn(2+)</name>
        <dbReference type="ChEBI" id="CHEBI:29035"/>
    </cofactor>
    <text evidence="6 8">Probably binds two magnesium or manganese ions per subunit.</text>
</comment>
<feature type="binding site" evidence="6">
    <location>
        <position position="106"/>
    </location>
    <ligand>
        <name>Mg(2+)</name>
        <dbReference type="ChEBI" id="CHEBI:18420"/>
        <label>1</label>
    </ligand>
</feature>